<dbReference type="InterPro" id="IPR011765">
    <property type="entry name" value="Pept_M16_N"/>
</dbReference>
<dbReference type="InterPro" id="IPR001431">
    <property type="entry name" value="Pept_M16_Zn_BS"/>
</dbReference>
<dbReference type="SUPFAM" id="SSF63411">
    <property type="entry name" value="LuxS/MPP-like metallohydrolase"/>
    <property type="match status" value="4"/>
</dbReference>
<comment type="similarity">
    <text evidence="1 7">Belongs to the peptidase M16 family.</text>
</comment>
<dbReference type="PROSITE" id="PS00143">
    <property type="entry name" value="INSULINASE"/>
    <property type="match status" value="1"/>
</dbReference>
<feature type="domain" description="Peptidase M16 middle/third" evidence="11">
    <location>
        <begin position="458"/>
        <end position="740"/>
    </location>
</feature>
<dbReference type="Pfam" id="PF00675">
    <property type="entry name" value="Peptidase_M16"/>
    <property type="match status" value="1"/>
</dbReference>
<evidence type="ECO:0000259" key="11">
    <source>
        <dbReference type="Pfam" id="PF16187"/>
    </source>
</evidence>
<dbReference type="InterPro" id="IPR007863">
    <property type="entry name" value="Peptidase_M16_C"/>
</dbReference>
<dbReference type="PANTHER" id="PTHR43690:SF18">
    <property type="entry name" value="INSULIN-DEGRADING ENZYME-RELATED"/>
    <property type="match status" value="1"/>
</dbReference>
<evidence type="ECO:0000259" key="12">
    <source>
        <dbReference type="Pfam" id="PF22456"/>
    </source>
</evidence>
<keyword evidence="2" id="KW-0645">Protease</keyword>
<dbReference type="GO" id="GO:0005737">
    <property type="term" value="C:cytoplasm"/>
    <property type="evidence" value="ECO:0007669"/>
    <property type="project" value="UniProtKB-ARBA"/>
</dbReference>
<dbReference type="GO" id="GO:0006508">
    <property type="term" value="P:proteolysis"/>
    <property type="evidence" value="ECO:0007669"/>
    <property type="project" value="UniProtKB-KW"/>
</dbReference>
<gene>
    <name evidence="14" type="primary">LOC105359784</name>
</gene>
<dbReference type="GO" id="GO:0046872">
    <property type="term" value="F:metal ion binding"/>
    <property type="evidence" value="ECO:0007669"/>
    <property type="project" value="UniProtKB-KW"/>
</dbReference>
<dbReference type="Pfam" id="PF05193">
    <property type="entry name" value="Peptidase_M16_C"/>
    <property type="match status" value="1"/>
</dbReference>
<reference evidence="14" key="1">
    <citation type="submission" date="2025-08" db="UniProtKB">
        <authorList>
            <consortium name="RefSeq"/>
        </authorList>
    </citation>
    <scope>IDENTIFICATION</scope>
</reference>
<name>A0AAJ6YBW5_9HYME</name>
<evidence type="ECO:0000256" key="3">
    <source>
        <dbReference type="ARBA" id="ARBA00022723"/>
    </source>
</evidence>
<keyword evidence="5" id="KW-0862">Zinc</keyword>
<keyword evidence="4" id="KW-0378">Hydrolase</keyword>
<dbReference type="InterPro" id="IPR011249">
    <property type="entry name" value="Metalloenz_LuxS/M16"/>
</dbReference>
<dbReference type="GO" id="GO:0004222">
    <property type="term" value="F:metalloendopeptidase activity"/>
    <property type="evidence" value="ECO:0007669"/>
    <property type="project" value="InterPro"/>
</dbReference>
<dbReference type="InterPro" id="IPR050626">
    <property type="entry name" value="Peptidase_M16"/>
</dbReference>
<evidence type="ECO:0000256" key="8">
    <source>
        <dbReference type="SAM" id="MobiDB-lite"/>
    </source>
</evidence>
<dbReference type="AlphaFoldDB" id="A0AAJ6YBW5"/>
<dbReference type="FunFam" id="3.30.830.10:FF:000005">
    <property type="entry name" value="nardilysin isoform X1"/>
    <property type="match status" value="1"/>
</dbReference>
<feature type="domain" description="Peptidase M16 N-terminal" evidence="9">
    <location>
        <begin position="112"/>
        <end position="236"/>
    </location>
</feature>
<accession>A0AAJ6YBW5</accession>
<protein>
    <submittedName>
        <fullName evidence="14">Nardilysin-like</fullName>
    </submittedName>
</protein>
<evidence type="ECO:0000313" key="13">
    <source>
        <dbReference type="Proteomes" id="UP000695007"/>
    </source>
</evidence>
<evidence type="ECO:0000256" key="7">
    <source>
        <dbReference type="RuleBase" id="RU004447"/>
    </source>
</evidence>
<evidence type="ECO:0000259" key="10">
    <source>
        <dbReference type="Pfam" id="PF05193"/>
    </source>
</evidence>
<keyword evidence="3" id="KW-0479">Metal-binding</keyword>
<evidence type="ECO:0000256" key="1">
    <source>
        <dbReference type="ARBA" id="ARBA00007261"/>
    </source>
</evidence>
<dbReference type="Proteomes" id="UP000695007">
    <property type="component" value="Unplaced"/>
</dbReference>
<dbReference type="InterPro" id="IPR054734">
    <property type="entry name" value="PqqF-like_C_4"/>
</dbReference>
<feature type="region of interest" description="Disordered" evidence="8">
    <location>
        <begin position="54"/>
        <end position="108"/>
    </location>
</feature>
<proteinExistence type="inferred from homology"/>
<feature type="domain" description="Peptidase M16 C-terminal" evidence="10">
    <location>
        <begin position="268"/>
        <end position="452"/>
    </location>
</feature>
<evidence type="ECO:0000313" key="14">
    <source>
        <dbReference type="RefSeq" id="XP_011494774.1"/>
    </source>
</evidence>
<evidence type="ECO:0000256" key="4">
    <source>
        <dbReference type="ARBA" id="ARBA00022801"/>
    </source>
</evidence>
<evidence type="ECO:0000256" key="5">
    <source>
        <dbReference type="ARBA" id="ARBA00022833"/>
    </source>
</evidence>
<dbReference type="Pfam" id="PF22456">
    <property type="entry name" value="PqqF-like_C_4"/>
    <property type="match status" value="1"/>
</dbReference>
<keyword evidence="13" id="KW-1185">Reference proteome</keyword>
<evidence type="ECO:0000256" key="6">
    <source>
        <dbReference type="ARBA" id="ARBA00023049"/>
    </source>
</evidence>
<feature type="domain" description="Coenzyme PQQ synthesis protein F-like C-terminal lobe" evidence="12">
    <location>
        <begin position="845"/>
        <end position="946"/>
    </location>
</feature>
<feature type="compositionally biased region" description="Acidic residues" evidence="8">
    <location>
        <begin position="70"/>
        <end position="102"/>
    </location>
</feature>
<dbReference type="KEGG" id="csol:105359784"/>
<organism evidence="13 14">
    <name type="scientific">Ceratosolen solmsi marchali</name>
    <dbReference type="NCBI Taxonomy" id="326594"/>
    <lineage>
        <taxon>Eukaryota</taxon>
        <taxon>Metazoa</taxon>
        <taxon>Ecdysozoa</taxon>
        <taxon>Arthropoda</taxon>
        <taxon>Hexapoda</taxon>
        <taxon>Insecta</taxon>
        <taxon>Pterygota</taxon>
        <taxon>Neoptera</taxon>
        <taxon>Endopterygota</taxon>
        <taxon>Hymenoptera</taxon>
        <taxon>Apocrita</taxon>
        <taxon>Proctotrupomorpha</taxon>
        <taxon>Chalcidoidea</taxon>
        <taxon>Agaonidae</taxon>
        <taxon>Agaoninae</taxon>
        <taxon>Ceratosolen</taxon>
    </lineage>
</organism>
<feature type="region of interest" description="Disordered" evidence="8">
    <location>
        <begin position="1"/>
        <end position="30"/>
    </location>
</feature>
<sequence length="1055" mass="122524">MTENKSDEKKENDIKVTYLDTPVKSESDQKEYRVIKLENGLTALLISDLKSIQDNDAGESVQENVSVCSADDESNISEEDSESDGTDEDDSQDDASNDEDSVEAGTKTLKRDKKMAACGLCVGVGSFSDPKDIQGLAHFLEHMVFMGSEKFPQENDFDTFIKQRGGFDNACTDCEHTTFYFEIQEKHLLPAMDRFAQFFISPLMKRDAITREREAVESEFKMALPSDSNRKEQLFASFARKNHPAAKFPWGNLITLRDNIDEDKLNSELHKFRERHYSAHRMTLAVQARLSLDVLEQYVKDCFSNVPVNNLPADDFNEFVGKNSFDSPEFNKLYKIKPIKDISQVELTWVSPPLHHLYRSKSHQYVSWIIGHEGKGSLINYLRKKMWCLDIFSGNSEGGFEHSSMYALFSLSLILTDEGYEHLNEVLDAVFSYINLLRYEGPQKRLFDEIQQIENINFRFTDEDSAVYYVEALCENMHFYPPVDYITGSELYFEYDPESIKSSIDILRPDNVNIILFDKKFNEDDFDKVEPWFQTKYSSSEIPKEWVTRWTEIKPLPEFHLSKPNLYITDDFSLIDLPADIPKYPVKIHHNDKIEVWYRVDPKFRLPNCYIYLYLITPYAIESPRSSAMLKMLVSLLEQLLIEDLYDAIVAELEYHISSCIKGIMVKVHGLNQKLFLLLETILKCIANCHKLATEKLFNVMKREQLKSYYNTFLKPAKLANDVRISILTEGFWTSIEKYDVISGVTFDEFISFARNCTEHMYIQCLVQGNVSEKVALENIYKCIEPLEYYALTPKTRLRLKLHQIPVGEKCCRVKNFNPMDVNSIVTNYYQSDVASIKLYVIIELLMMFMEEPIFNQLRTQEQLGYDVSCLLRDTYGVIGYSITVCTQADKFTTEYVDERIEAFIRSLTDSFKTKTLDDYNFIKESLIKSKQCTDIDLKEEVNRNWTEITDETYIFDRYDKEIAAIKTITIEQLIEWLNDHIVNGKSFRKLSIQIVGTTNEDKRDDEKDKNLDPASKKYSLTYLTDDKKPSEYYITDIEAYKSKLNLFPTSHTTL</sequence>
<dbReference type="RefSeq" id="XP_011494774.1">
    <property type="nucleotide sequence ID" value="XM_011496472.1"/>
</dbReference>
<evidence type="ECO:0000259" key="9">
    <source>
        <dbReference type="Pfam" id="PF00675"/>
    </source>
</evidence>
<dbReference type="InterPro" id="IPR032632">
    <property type="entry name" value="Peptidase_M16_M"/>
</dbReference>
<evidence type="ECO:0000256" key="2">
    <source>
        <dbReference type="ARBA" id="ARBA00022670"/>
    </source>
</evidence>
<keyword evidence="6" id="KW-0482">Metalloprotease</keyword>
<dbReference type="Gene3D" id="3.30.830.10">
    <property type="entry name" value="Metalloenzyme, LuxS/M16 peptidase-like"/>
    <property type="match status" value="4"/>
</dbReference>
<dbReference type="GeneID" id="105359784"/>
<feature type="compositionally biased region" description="Basic and acidic residues" evidence="8">
    <location>
        <begin position="1"/>
        <end position="14"/>
    </location>
</feature>
<dbReference type="PANTHER" id="PTHR43690">
    <property type="entry name" value="NARDILYSIN"/>
    <property type="match status" value="1"/>
</dbReference>
<dbReference type="Pfam" id="PF16187">
    <property type="entry name" value="Peptidase_M16_M"/>
    <property type="match status" value="1"/>
</dbReference>